<reference evidence="1" key="4">
    <citation type="journal article" date="2022" name="PLoS Pathog.">
        <title>Chromosome-level genome of Schistosoma haematobium underpins genome-wide explorations of molecular variation.</title>
        <authorList>
            <person name="Stroehlein A.J."/>
            <person name="Korhonen P.K."/>
            <person name="Lee V.V."/>
            <person name="Ralph S.A."/>
            <person name="Mentink-Kane M."/>
            <person name="You H."/>
            <person name="McManus D.P."/>
            <person name="Tchuente L.T."/>
            <person name="Stothard J.R."/>
            <person name="Kaur P."/>
            <person name="Dudchenko O."/>
            <person name="Aiden E.L."/>
            <person name="Yang B."/>
            <person name="Yang H."/>
            <person name="Emery A.M."/>
            <person name="Webster B.L."/>
            <person name="Brindley P.J."/>
            <person name="Rollinson D."/>
            <person name="Chang B.C.H."/>
            <person name="Gasser R.B."/>
            <person name="Young N.D."/>
        </authorList>
    </citation>
    <scope>NUCLEOTIDE SEQUENCE</scope>
</reference>
<dbReference type="KEGG" id="shx:MS3_00008994"/>
<reference evidence="1" key="1">
    <citation type="journal article" date="2012" name="Nat. Genet.">
        <title>Whole-genome sequence of Schistosoma haematobium.</title>
        <authorList>
            <person name="Young N.D."/>
            <person name="Jex A.R."/>
            <person name="Li B."/>
            <person name="Liu S."/>
            <person name="Yang L."/>
            <person name="Xiong Z."/>
            <person name="Li Y."/>
            <person name="Cantacessi C."/>
            <person name="Hall R.S."/>
            <person name="Xu X."/>
            <person name="Chen F."/>
            <person name="Wu X."/>
            <person name="Zerlotini A."/>
            <person name="Oliveira G."/>
            <person name="Hofmann A."/>
            <person name="Zhang G."/>
            <person name="Fang X."/>
            <person name="Kang Y."/>
            <person name="Campbell B.E."/>
            <person name="Loukas A."/>
            <person name="Ranganathan S."/>
            <person name="Rollinson D."/>
            <person name="Rinaldi G."/>
            <person name="Brindley P.J."/>
            <person name="Yang H."/>
            <person name="Wang J."/>
            <person name="Wang J."/>
            <person name="Gasser R.B."/>
        </authorList>
    </citation>
    <scope>NUCLEOTIDE SEQUENCE</scope>
</reference>
<gene>
    <name evidence="1" type="ORF">MS3_00008994</name>
</gene>
<evidence type="ECO:0000313" key="1">
    <source>
        <dbReference type="EMBL" id="KAH9580307.1"/>
    </source>
</evidence>
<accession>A0A922LEE1</accession>
<name>A0A922LEE1_SCHHA</name>
<dbReference type="EMBL" id="AMPZ03000007">
    <property type="protein sequence ID" value="KAH9580307.1"/>
    <property type="molecule type" value="Genomic_DNA"/>
</dbReference>
<dbReference type="RefSeq" id="XP_051064723.1">
    <property type="nucleotide sequence ID" value="XM_051217337.1"/>
</dbReference>
<comment type="caution">
    <text evidence="1">The sequence shown here is derived from an EMBL/GenBank/DDBJ whole genome shotgun (WGS) entry which is preliminary data.</text>
</comment>
<keyword evidence="2" id="KW-1185">Reference proteome</keyword>
<reference evidence="1" key="2">
    <citation type="journal article" date="2019" name="Gigascience">
        <title>High-quality Schistosoma haematobium genome achieved by single-molecule and long-range sequencing.</title>
        <authorList>
            <person name="Stroehlein A.J."/>
            <person name="Korhonen P.K."/>
            <person name="Chong T.M."/>
            <person name="Lim Y.L."/>
            <person name="Chan K.G."/>
            <person name="Webster B."/>
            <person name="Rollinson D."/>
            <person name="Brindley P.J."/>
            <person name="Gasser R.B."/>
            <person name="Young N.D."/>
        </authorList>
    </citation>
    <scope>NUCLEOTIDE SEQUENCE</scope>
</reference>
<organism evidence="1 2">
    <name type="scientific">Schistosoma haematobium</name>
    <name type="common">Blood fluke</name>
    <dbReference type="NCBI Taxonomy" id="6185"/>
    <lineage>
        <taxon>Eukaryota</taxon>
        <taxon>Metazoa</taxon>
        <taxon>Spiralia</taxon>
        <taxon>Lophotrochozoa</taxon>
        <taxon>Platyhelminthes</taxon>
        <taxon>Trematoda</taxon>
        <taxon>Digenea</taxon>
        <taxon>Strigeidida</taxon>
        <taxon>Schistosomatoidea</taxon>
        <taxon>Schistosomatidae</taxon>
        <taxon>Schistosoma</taxon>
    </lineage>
</organism>
<sequence>MQKIRVDQPPPYLPERFKHLDTDQEIDPRFRFKFNNNNVKKFRVKFTGAIDLLGPHYLGTIGTFLNGWRWSESEILNEEELLAVRTSYYRLDHDENQPFKVITVIHSNGKISIFFDEIPQDLGKYKIESIIEGATVCRRGGKKYKKTFKINVPEKWIKPGTLVEYE</sequence>
<dbReference type="CTD" id="24597366"/>
<reference evidence="1" key="3">
    <citation type="submission" date="2021-06" db="EMBL/GenBank/DDBJ databases">
        <title>Chromosome-level genome assembly for S. haematobium.</title>
        <authorList>
            <person name="Stroehlein A.J."/>
        </authorList>
    </citation>
    <scope>NUCLEOTIDE SEQUENCE</scope>
</reference>
<dbReference type="AlphaFoldDB" id="A0A922LEE1"/>
<dbReference type="GeneID" id="24597366"/>
<protein>
    <submittedName>
        <fullName evidence="1">Uncharacterized protein</fullName>
    </submittedName>
</protein>
<proteinExistence type="predicted"/>
<dbReference type="Proteomes" id="UP000471633">
    <property type="component" value="Unassembled WGS sequence"/>
</dbReference>
<evidence type="ECO:0000313" key="2">
    <source>
        <dbReference type="Proteomes" id="UP000471633"/>
    </source>
</evidence>